<dbReference type="Proteomes" id="UP000297245">
    <property type="component" value="Unassembled WGS sequence"/>
</dbReference>
<evidence type="ECO:0000313" key="2">
    <source>
        <dbReference type="Proteomes" id="UP000297245"/>
    </source>
</evidence>
<evidence type="ECO:0000313" key="1">
    <source>
        <dbReference type="EMBL" id="THU89400.1"/>
    </source>
</evidence>
<reference evidence="1 2" key="1">
    <citation type="journal article" date="2019" name="Nat. Ecol. Evol.">
        <title>Megaphylogeny resolves global patterns of mushroom evolution.</title>
        <authorList>
            <person name="Varga T."/>
            <person name="Krizsan K."/>
            <person name="Foldi C."/>
            <person name="Dima B."/>
            <person name="Sanchez-Garcia M."/>
            <person name="Sanchez-Ramirez S."/>
            <person name="Szollosi G.J."/>
            <person name="Szarkandi J.G."/>
            <person name="Papp V."/>
            <person name="Albert L."/>
            <person name="Andreopoulos W."/>
            <person name="Angelini C."/>
            <person name="Antonin V."/>
            <person name="Barry K.W."/>
            <person name="Bougher N.L."/>
            <person name="Buchanan P."/>
            <person name="Buyck B."/>
            <person name="Bense V."/>
            <person name="Catcheside P."/>
            <person name="Chovatia M."/>
            <person name="Cooper J."/>
            <person name="Damon W."/>
            <person name="Desjardin D."/>
            <person name="Finy P."/>
            <person name="Geml J."/>
            <person name="Haridas S."/>
            <person name="Hughes K."/>
            <person name="Justo A."/>
            <person name="Karasinski D."/>
            <person name="Kautmanova I."/>
            <person name="Kiss B."/>
            <person name="Kocsube S."/>
            <person name="Kotiranta H."/>
            <person name="LaButti K.M."/>
            <person name="Lechner B.E."/>
            <person name="Liimatainen K."/>
            <person name="Lipzen A."/>
            <person name="Lukacs Z."/>
            <person name="Mihaltcheva S."/>
            <person name="Morgado L.N."/>
            <person name="Niskanen T."/>
            <person name="Noordeloos M.E."/>
            <person name="Ohm R.A."/>
            <person name="Ortiz-Santana B."/>
            <person name="Ovrebo C."/>
            <person name="Racz N."/>
            <person name="Riley R."/>
            <person name="Savchenko A."/>
            <person name="Shiryaev A."/>
            <person name="Soop K."/>
            <person name="Spirin V."/>
            <person name="Szebenyi C."/>
            <person name="Tomsovsky M."/>
            <person name="Tulloss R.E."/>
            <person name="Uehling J."/>
            <person name="Grigoriev I.V."/>
            <person name="Vagvolgyi C."/>
            <person name="Papp T."/>
            <person name="Martin F.M."/>
            <person name="Miettinen O."/>
            <person name="Hibbett D.S."/>
            <person name="Nagy L.G."/>
        </authorList>
    </citation>
    <scope>NUCLEOTIDE SEQUENCE [LARGE SCALE GENOMIC DNA]</scope>
    <source>
        <strain evidence="1 2">CBS 962.96</strain>
    </source>
</reference>
<name>A0A4S8LKD0_DENBC</name>
<protein>
    <recommendedName>
        <fullName evidence="3">DUF659 domain-containing protein</fullName>
    </recommendedName>
</protein>
<sequence>KLLSITCDNASNNDMMIESLEERLEAWAGRASHTRCFAHVVNLVAKSLLKLFD</sequence>
<keyword evidence="2" id="KW-1185">Reference proteome</keyword>
<proteinExistence type="predicted"/>
<gene>
    <name evidence="1" type="ORF">K435DRAFT_564720</name>
</gene>
<evidence type="ECO:0008006" key="3">
    <source>
        <dbReference type="Google" id="ProtNLM"/>
    </source>
</evidence>
<accession>A0A4S8LKD0</accession>
<dbReference type="AlphaFoldDB" id="A0A4S8LKD0"/>
<dbReference type="OrthoDB" id="2748837at2759"/>
<dbReference type="EMBL" id="ML179368">
    <property type="protein sequence ID" value="THU89400.1"/>
    <property type="molecule type" value="Genomic_DNA"/>
</dbReference>
<organism evidence="1 2">
    <name type="scientific">Dendrothele bispora (strain CBS 962.96)</name>
    <dbReference type="NCBI Taxonomy" id="1314807"/>
    <lineage>
        <taxon>Eukaryota</taxon>
        <taxon>Fungi</taxon>
        <taxon>Dikarya</taxon>
        <taxon>Basidiomycota</taxon>
        <taxon>Agaricomycotina</taxon>
        <taxon>Agaricomycetes</taxon>
        <taxon>Agaricomycetidae</taxon>
        <taxon>Agaricales</taxon>
        <taxon>Agaricales incertae sedis</taxon>
        <taxon>Dendrothele</taxon>
    </lineage>
</organism>
<feature type="non-terminal residue" evidence="1">
    <location>
        <position position="53"/>
    </location>
</feature>
<feature type="non-terminal residue" evidence="1">
    <location>
        <position position="1"/>
    </location>
</feature>